<keyword evidence="3 5" id="KW-1133">Transmembrane helix</keyword>
<evidence type="ECO:0000259" key="6">
    <source>
        <dbReference type="PROSITE" id="PS50850"/>
    </source>
</evidence>
<name>A0ABT0UM58_9ACTN</name>
<dbReference type="SUPFAM" id="SSF103473">
    <property type="entry name" value="MFS general substrate transporter"/>
    <property type="match status" value="1"/>
</dbReference>
<feature type="transmembrane region" description="Helical" evidence="5">
    <location>
        <begin position="335"/>
        <end position="358"/>
    </location>
</feature>
<feature type="transmembrane region" description="Helical" evidence="5">
    <location>
        <begin position="41"/>
        <end position="62"/>
    </location>
</feature>
<evidence type="ECO:0000256" key="5">
    <source>
        <dbReference type="SAM" id="Phobius"/>
    </source>
</evidence>
<feature type="transmembrane region" description="Helical" evidence="5">
    <location>
        <begin position="149"/>
        <end position="166"/>
    </location>
</feature>
<protein>
    <submittedName>
        <fullName evidence="7">MFS transporter</fullName>
    </submittedName>
</protein>
<dbReference type="InterPro" id="IPR011701">
    <property type="entry name" value="MFS"/>
</dbReference>
<evidence type="ECO:0000256" key="1">
    <source>
        <dbReference type="ARBA" id="ARBA00004651"/>
    </source>
</evidence>
<evidence type="ECO:0000256" key="4">
    <source>
        <dbReference type="ARBA" id="ARBA00023136"/>
    </source>
</evidence>
<feature type="domain" description="Major facilitator superfamily (MFS) profile" evidence="6">
    <location>
        <begin position="212"/>
        <end position="403"/>
    </location>
</feature>
<feature type="transmembrane region" description="Helical" evidence="5">
    <location>
        <begin position="105"/>
        <end position="129"/>
    </location>
</feature>
<organism evidence="7 8">
    <name type="scientific">Streptomyces albipurpureus</name>
    <dbReference type="NCBI Taxonomy" id="2897419"/>
    <lineage>
        <taxon>Bacteria</taxon>
        <taxon>Bacillati</taxon>
        <taxon>Actinomycetota</taxon>
        <taxon>Actinomycetes</taxon>
        <taxon>Kitasatosporales</taxon>
        <taxon>Streptomycetaceae</taxon>
        <taxon>Streptomyces</taxon>
    </lineage>
</organism>
<dbReference type="Pfam" id="PF07690">
    <property type="entry name" value="MFS_1"/>
    <property type="match status" value="1"/>
</dbReference>
<feature type="transmembrane region" description="Helical" evidence="5">
    <location>
        <begin position="172"/>
        <end position="194"/>
    </location>
</feature>
<keyword evidence="8" id="KW-1185">Reference proteome</keyword>
<feature type="transmembrane region" description="Helical" evidence="5">
    <location>
        <begin position="364"/>
        <end position="383"/>
    </location>
</feature>
<dbReference type="Gene3D" id="1.20.1250.20">
    <property type="entry name" value="MFS general substrate transporter like domains"/>
    <property type="match status" value="2"/>
</dbReference>
<keyword evidence="4 5" id="KW-0472">Membrane</keyword>
<evidence type="ECO:0000256" key="2">
    <source>
        <dbReference type="ARBA" id="ARBA00022692"/>
    </source>
</evidence>
<accession>A0ABT0UM58</accession>
<feature type="transmembrane region" description="Helical" evidence="5">
    <location>
        <begin position="278"/>
        <end position="295"/>
    </location>
</feature>
<comment type="subcellular location">
    <subcellularLocation>
        <location evidence="1">Cell membrane</location>
        <topology evidence="1">Multi-pass membrane protein</topology>
    </subcellularLocation>
</comment>
<evidence type="ECO:0000313" key="7">
    <source>
        <dbReference type="EMBL" id="MCM2388346.1"/>
    </source>
</evidence>
<dbReference type="InterPro" id="IPR020846">
    <property type="entry name" value="MFS_dom"/>
</dbReference>
<feature type="transmembrane region" description="Helical" evidence="5">
    <location>
        <begin position="301"/>
        <end position="323"/>
    </location>
</feature>
<dbReference type="PANTHER" id="PTHR23542:SF1">
    <property type="entry name" value="MAJOR FACILITATOR SUPERFAMILY (MFS) PROFILE DOMAIN-CONTAINING PROTEIN"/>
    <property type="match status" value="1"/>
</dbReference>
<evidence type="ECO:0000313" key="8">
    <source>
        <dbReference type="Proteomes" id="UP001431429"/>
    </source>
</evidence>
<proteinExistence type="predicted"/>
<comment type="caution">
    <text evidence="7">The sequence shown here is derived from an EMBL/GenBank/DDBJ whole genome shotgun (WGS) entry which is preliminary data.</text>
</comment>
<dbReference type="Proteomes" id="UP001431429">
    <property type="component" value="Unassembled WGS sequence"/>
</dbReference>
<dbReference type="EMBL" id="JAMQAW010000007">
    <property type="protein sequence ID" value="MCM2388346.1"/>
    <property type="molecule type" value="Genomic_DNA"/>
</dbReference>
<sequence>MLAVLLLPGALRAFLPALVGRSALAMGGLALLLAVQDRTGSYTQAGFATAAFGTANVIAAPWRARAVDRFGQRIALTTMASGQASGFAALALITEAKGAADSWFLILSVVVGLASPPLGAAMRMIWASLTTAGDQRTRAFSIDAVCEELLFVGGPVIITAVIMASSPSVGLWVTAAAVSVGTVAMTSSASSGALRGTGKGVARGDRPLRQPGFARVLIVLLGVGGLLGVVEIAAPAVAAQCDAVAATGWLLAAFAGGSALGGFLYGQLNLKAGIGGRLFALCASMGLAAVLVSQLDTLGLFAAGLALVGLFLAPSLITGYLIADTIVPATSRTEASTWINTAVNLGASLASAAAGMVIDDSGAWLALLLMGAIALALASAVPFTRLRKIEPAAVHSPECCEHG</sequence>
<feature type="transmembrane region" description="Helical" evidence="5">
    <location>
        <begin position="215"/>
        <end position="237"/>
    </location>
</feature>
<dbReference type="PROSITE" id="PS50850">
    <property type="entry name" value="MFS"/>
    <property type="match status" value="1"/>
</dbReference>
<evidence type="ECO:0000256" key="3">
    <source>
        <dbReference type="ARBA" id="ARBA00022989"/>
    </source>
</evidence>
<dbReference type="PANTHER" id="PTHR23542">
    <property type="match status" value="1"/>
</dbReference>
<feature type="transmembrane region" description="Helical" evidence="5">
    <location>
        <begin position="74"/>
        <end position="93"/>
    </location>
</feature>
<gene>
    <name evidence="7" type="ORF">NBG84_08545</name>
</gene>
<feature type="transmembrane region" description="Helical" evidence="5">
    <location>
        <begin position="243"/>
        <end position="266"/>
    </location>
</feature>
<reference evidence="7" key="1">
    <citation type="submission" date="2022-06" db="EMBL/GenBank/DDBJ databases">
        <title>Genome public.</title>
        <authorList>
            <person name="Sun Q."/>
        </authorList>
    </citation>
    <scope>NUCLEOTIDE SEQUENCE</scope>
    <source>
        <strain evidence="7">CWNU-1</strain>
    </source>
</reference>
<keyword evidence="2 5" id="KW-0812">Transmembrane</keyword>
<dbReference type="RefSeq" id="WP_250918683.1">
    <property type="nucleotide sequence ID" value="NZ_JAMQAW010000007.1"/>
</dbReference>
<dbReference type="InterPro" id="IPR036259">
    <property type="entry name" value="MFS_trans_sf"/>
</dbReference>